<feature type="binding site" evidence="9">
    <location>
        <position position="256"/>
    </location>
    <ligand>
        <name>substrate</name>
    </ligand>
</feature>
<feature type="binding site" evidence="9">
    <location>
        <begin position="40"/>
        <end position="44"/>
    </location>
    <ligand>
        <name>substrate</name>
    </ligand>
</feature>
<dbReference type="AlphaFoldDB" id="A0A7W6BVG8"/>
<comment type="function">
    <text evidence="9">Catalyzes the phosphorylation of ribose at O-5 in a reaction requiring ATP and magnesium. The resulting D-ribose-5-phosphate can then be used either for sythesis of nucleotides, histidine, and tryptophan, or as a component of the pentose phosphate pathway.</text>
</comment>
<keyword evidence="8 9" id="KW-0119">Carbohydrate metabolism</keyword>
<comment type="caution">
    <text evidence="9">Lacks conserved residue(s) required for the propagation of feature annotation.</text>
</comment>
<comment type="caution">
    <text evidence="11">The sequence shown here is derived from an EMBL/GenBank/DDBJ whole genome shotgun (WGS) entry which is preliminary data.</text>
</comment>
<dbReference type="GO" id="GO:0005829">
    <property type="term" value="C:cytosol"/>
    <property type="evidence" value="ECO:0007669"/>
    <property type="project" value="TreeGrafter"/>
</dbReference>
<evidence type="ECO:0000256" key="6">
    <source>
        <dbReference type="ARBA" id="ARBA00022842"/>
    </source>
</evidence>
<evidence type="ECO:0000256" key="1">
    <source>
        <dbReference type="ARBA" id="ARBA00022679"/>
    </source>
</evidence>
<dbReference type="GO" id="GO:0004747">
    <property type="term" value="F:ribokinase activity"/>
    <property type="evidence" value="ECO:0007669"/>
    <property type="project" value="UniProtKB-UniRule"/>
</dbReference>
<comment type="subcellular location">
    <subcellularLocation>
        <location evidence="9">Cytoplasm</location>
    </subcellularLocation>
</comment>
<feature type="active site" description="Proton acceptor" evidence="9">
    <location>
        <position position="256"/>
    </location>
</feature>
<comment type="cofactor">
    <cofactor evidence="9">
        <name>Mg(2+)</name>
        <dbReference type="ChEBI" id="CHEBI:18420"/>
    </cofactor>
    <text evidence="9">Requires a divalent cation, most likely magnesium in vivo, as an electrophilic catalyst to aid phosphoryl group transfer. It is the chelate of the metal and the nucleotide that is the actual substrate.</text>
</comment>
<dbReference type="EMBL" id="JACIDO010000001">
    <property type="protein sequence ID" value="MBB3934466.1"/>
    <property type="molecule type" value="Genomic_DNA"/>
</dbReference>
<feature type="binding site" evidence="9">
    <location>
        <position position="252"/>
    </location>
    <ligand>
        <name>K(+)</name>
        <dbReference type="ChEBI" id="CHEBI:29103"/>
    </ligand>
</feature>
<evidence type="ECO:0000256" key="8">
    <source>
        <dbReference type="ARBA" id="ARBA00023277"/>
    </source>
</evidence>
<protein>
    <recommendedName>
        <fullName evidence="9">Ribokinase</fullName>
        <shortName evidence="9">RK</shortName>
        <ecNumber evidence="9">2.7.1.15</ecNumber>
    </recommendedName>
</protein>
<keyword evidence="12" id="KW-1185">Reference proteome</keyword>
<organism evidence="11 12">
    <name type="scientific">Aureimonas phyllosphaerae</name>
    <dbReference type="NCBI Taxonomy" id="1166078"/>
    <lineage>
        <taxon>Bacteria</taxon>
        <taxon>Pseudomonadati</taxon>
        <taxon>Pseudomonadota</taxon>
        <taxon>Alphaproteobacteria</taxon>
        <taxon>Hyphomicrobiales</taxon>
        <taxon>Aurantimonadaceae</taxon>
        <taxon>Aureimonas</taxon>
    </lineage>
</organism>
<evidence type="ECO:0000259" key="10">
    <source>
        <dbReference type="Pfam" id="PF00294"/>
    </source>
</evidence>
<dbReference type="CDD" id="cd01174">
    <property type="entry name" value="ribokinase"/>
    <property type="match status" value="1"/>
</dbReference>
<feature type="binding site" evidence="9">
    <location>
        <begin position="12"/>
        <end position="14"/>
    </location>
    <ligand>
        <name>substrate</name>
    </ligand>
</feature>
<sequence>MAAMIVVFGSVNVDLVCKVAAIAKPGETVLAPGYQQLSGGKGANQAVAAARAGGRVRFVGAVGRDAFGDGEAGTLEREGIDVSALARLDEPTGCAFISVASDGENAITVASGANRAVSAGQLAGTWDAGSTVLVLQMELPFDETVAAAREGRGAGAHVLLNLAPVPQGVDAGRLKDLLRSTDLLIVNEHELDEAATILGLQPGEPEETARAVADATELSVLATLGGAGALLVSREGEATRFQAPRIEPVDTTGAGDTLCGVLATGLEAGLAMPEAIRRAVAAASLACLSFGARSAMPSARRIDQFLAEAR</sequence>
<dbReference type="Proteomes" id="UP000531216">
    <property type="component" value="Unassembled WGS sequence"/>
</dbReference>
<comment type="similarity">
    <text evidence="9">Belongs to the carbohydrate kinase PfkB family. Ribokinase subfamily.</text>
</comment>
<feature type="binding site" evidence="9">
    <location>
        <position position="289"/>
    </location>
    <ligand>
        <name>K(+)</name>
        <dbReference type="ChEBI" id="CHEBI:29103"/>
    </ligand>
</feature>
<evidence type="ECO:0000256" key="3">
    <source>
        <dbReference type="ARBA" id="ARBA00022741"/>
    </source>
</evidence>
<comment type="activity regulation">
    <text evidence="9">Activated by a monovalent cation that binds near, but not in, the active site. The most likely occupant of the site in vivo is potassium. Ion binding induces a conformational change that may alter substrate affinity.</text>
</comment>
<proteinExistence type="inferred from homology"/>
<keyword evidence="3 9" id="KW-0547">Nucleotide-binding</keyword>
<name>A0A7W6BVG8_9HYPH</name>
<feature type="domain" description="Carbohydrate kinase PfkB" evidence="10">
    <location>
        <begin position="3"/>
        <end position="298"/>
    </location>
</feature>
<evidence type="ECO:0000256" key="5">
    <source>
        <dbReference type="ARBA" id="ARBA00022840"/>
    </source>
</evidence>
<comment type="pathway">
    <text evidence="9">Carbohydrate metabolism; D-ribose degradation; D-ribose 5-phosphate from beta-D-ribopyranose: step 2/2.</text>
</comment>
<dbReference type="UniPathway" id="UPA00916">
    <property type="reaction ID" value="UER00889"/>
</dbReference>
<dbReference type="Pfam" id="PF00294">
    <property type="entry name" value="PfkB"/>
    <property type="match status" value="1"/>
</dbReference>
<dbReference type="InterPro" id="IPR029056">
    <property type="entry name" value="Ribokinase-like"/>
</dbReference>
<evidence type="ECO:0000256" key="9">
    <source>
        <dbReference type="HAMAP-Rule" id="MF_01987"/>
    </source>
</evidence>
<reference evidence="11 12" key="1">
    <citation type="submission" date="2020-08" db="EMBL/GenBank/DDBJ databases">
        <title>Genomic Encyclopedia of Type Strains, Phase IV (KMG-IV): sequencing the most valuable type-strain genomes for metagenomic binning, comparative biology and taxonomic classification.</title>
        <authorList>
            <person name="Goeker M."/>
        </authorList>
    </citation>
    <scope>NUCLEOTIDE SEQUENCE [LARGE SCALE GENOMIC DNA]</scope>
    <source>
        <strain evidence="11 12">DSM 25024</strain>
    </source>
</reference>
<dbReference type="EC" id="2.7.1.15" evidence="9"/>
<feature type="binding site" evidence="9">
    <location>
        <position position="250"/>
    </location>
    <ligand>
        <name>K(+)</name>
        <dbReference type="ChEBI" id="CHEBI:29103"/>
    </ligand>
</feature>
<feature type="binding site" evidence="9">
    <location>
        <begin position="223"/>
        <end position="228"/>
    </location>
    <ligand>
        <name>ATP</name>
        <dbReference type="ChEBI" id="CHEBI:30616"/>
    </ligand>
</feature>
<dbReference type="RefSeq" id="WP_244545821.1">
    <property type="nucleotide sequence ID" value="NZ_FOOA01000001.1"/>
</dbReference>
<keyword evidence="2 9" id="KW-0479">Metal-binding</keyword>
<keyword evidence="9" id="KW-0963">Cytoplasm</keyword>
<evidence type="ECO:0000313" key="12">
    <source>
        <dbReference type="Proteomes" id="UP000531216"/>
    </source>
</evidence>
<accession>A0A7W6BVG8</accession>
<dbReference type="PANTHER" id="PTHR10584">
    <property type="entry name" value="SUGAR KINASE"/>
    <property type="match status" value="1"/>
</dbReference>
<dbReference type="GO" id="GO:0046872">
    <property type="term" value="F:metal ion binding"/>
    <property type="evidence" value="ECO:0007669"/>
    <property type="project" value="UniProtKB-KW"/>
</dbReference>
<keyword evidence="1 9" id="KW-0808">Transferase</keyword>
<dbReference type="GO" id="GO:0019303">
    <property type="term" value="P:D-ribose catabolic process"/>
    <property type="evidence" value="ECO:0007669"/>
    <property type="project" value="UniProtKB-UniRule"/>
</dbReference>
<dbReference type="Gene3D" id="3.40.1190.20">
    <property type="match status" value="1"/>
</dbReference>
<evidence type="ECO:0000256" key="4">
    <source>
        <dbReference type="ARBA" id="ARBA00022777"/>
    </source>
</evidence>
<keyword evidence="7 9" id="KW-0630">Potassium</keyword>
<feature type="binding site" evidence="9">
    <location>
        <position position="138"/>
    </location>
    <ligand>
        <name>substrate</name>
    </ligand>
</feature>
<dbReference type="SUPFAM" id="SSF53613">
    <property type="entry name" value="Ribokinase-like"/>
    <property type="match status" value="1"/>
</dbReference>
<evidence type="ECO:0000256" key="7">
    <source>
        <dbReference type="ARBA" id="ARBA00022958"/>
    </source>
</evidence>
<dbReference type="GO" id="GO:0005524">
    <property type="term" value="F:ATP binding"/>
    <property type="evidence" value="ECO:0007669"/>
    <property type="project" value="UniProtKB-UniRule"/>
</dbReference>
<dbReference type="HAMAP" id="MF_01987">
    <property type="entry name" value="Ribokinase"/>
    <property type="match status" value="1"/>
</dbReference>
<dbReference type="PANTHER" id="PTHR10584:SF166">
    <property type="entry name" value="RIBOKINASE"/>
    <property type="match status" value="1"/>
</dbReference>
<dbReference type="InterPro" id="IPR011877">
    <property type="entry name" value="Ribokinase"/>
</dbReference>
<feature type="binding site" evidence="9">
    <location>
        <position position="291"/>
    </location>
    <ligand>
        <name>K(+)</name>
        <dbReference type="ChEBI" id="CHEBI:29103"/>
    </ligand>
</feature>
<feature type="binding site" evidence="9">
    <location>
        <begin position="255"/>
        <end position="256"/>
    </location>
    <ligand>
        <name>ATP</name>
        <dbReference type="ChEBI" id="CHEBI:30616"/>
    </ligand>
</feature>
<keyword evidence="5 9" id="KW-0067">ATP-binding</keyword>
<evidence type="ECO:0000256" key="2">
    <source>
        <dbReference type="ARBA" id="ARBA00022723"/>
    </source>
</evidence>
<keyword evidence="6 9" id="KW-0460">Magnesium</keyword>
<dbReference type="PRINTS" id="PR00990">
    <property type="entry name" value="RIBOKINASE"/>
</dbReference>
<evidence type="ECO:0000313" key="11">
    <source>
        <dbReference type="EMBL" id="MBB3934466.1"/>
    </source>
</evidence>
<gene>
    <name evidence="9" type="primary">rbsK</name>
    <name evidence="11" type="ORF">GGR05_000577</name>
</gene>
<feature type="binding site" evidence="9">
    <location>
        <position position="286"/>
    </location>
    <ligand>
        <name>K(+)</name>
        <dbReference type="ChEBI" id="CHEBI:29103"/>
    </ligand>
</feature>
<comment type="catalytic activity">
    <reaction evidence="9">
        <text>D-ribose + ATP = D-ribose 5-phosphate + ADP + H(+)</text>
        <dbReference type="Rhea" id="RHEA:13697"/>
        <dbReference type="ChEBI" id="CHEBI:15378"/>
        <dbReference type="ChEBI" id="CHEBI:30616"/>
        <dbReference type="ChEBI" id="CHEBI:47013"/>
        <dbReference type="ChEBI" id="CHEBI:78346"/>
        <dbReference type="ChEBI" id="CHEBI:456216"/>
        <dbReference type="EC" id="2.7.1.15"/>
    </reaction>
</comment>
<feature type="binding site" evidence="9">
    <location>
        <position position="187"/>
    </location>
    <ligand>
        <name>ATP</name>
        <dbReference type="ChEBI" id="CHEBI:30616"/>
    </ligand>
</feature>
<dbReference type="InterPro" id="IPR011611">
    <property type="entry name" value="PfkB_dom"/>
</dbReference>
<keyword evidence="4 9" id="KW-0418">Kinase</keyword>
<dbReference type="InterPro" id="IPR002139">
    <property type="entry name" value="Ribo/fructo_kinase"/>
</dbReference>
<comment type="subunit">
    <text evidence="9">Homodimer.</text>
</comment>